<dbReference type="AlphaFoldDB" id="A0A7F8K993"/>
<organism evidence="2 3">
    <name type="scientific">Delphinapterus leucas</name>
    <name type="common">Beluga whale</name>
    <dbReference type="NCBI Taxonomy" id="9749"/>
    <lineage>
        <taxon>Eukaryota</taxon>
        <taxon>Metazoa</taxon>
        <taxon>Chordata</taxon>
        <taxon>Craniata</taxon>
        <taxon>Vertebrata</taxon>
        <taxon>Euteleostomi</taxon>
        <taxon>Mammalia</taxon>
        <taxon>Eutheria</taxon>
        <taxon>Laurasiatheria</taxon>
        <taxon>Artiodactyla</taxon>
        <taxon>Whippomorpha</taxon>
        <taxon>Cetacea</taxon>
        <taxon>Odontoceti</taxon>
        <taxon>Monodontidae</taxon>
        <taxon>Delphinapterus</taxon>
    </lineage>
</organism>
<dbReference type="InParanoid" id="A0A7F8K993"/>
<sequence length="344" mass="34974">MAAATGASLRSACFTWGHSTWYNILWVHPSSSSVNPMVSGLERTLDRALDKSPIRSSNSLSDGFNVYFFCLDMTISHEGTHCTNSGDNELLEVLKILQEVYQGPEARWPEPLRSGSDSYPGPHSPVLPAPAADAPTPPAPPQNRGKLAGEHGASGDPAAGPWAPRRRGRGSKAPRGGRAAPADSRAGAAAATRENGGSPGAGDGPGQGGGSRAGVRASKRVGPGVTHGAGPGGSLSASASSPSPSSAAAASGCSLGPRGAAWALGPSVVFRPLLLPVTGSRGSSGGCASGRRPRGSRGGRRTAALARLLRLRLCCGAPHSLRPAPEVSVSPRPRRSPLPARARL</sequence>
<reference evidence="3" key="1">
    <citation type="submission" date="2025-08" db="UniProtKB">
        <authorList>
            <consortium name="RefSeq"/>
        </authorList>
    </citation>
    <scope>IDENTIFICATION</scope>
    <source>
        <tissue evidence="3">Blood</tissue>
    </source>
</reference>
<proteinExistence type="predicted"/>
<evidence type="ECO:0000256" key="1">
    <source>
        <dbReference type="SAM" id="MobiDB-lite"/>
    </source>
</evidence>
<dbReference type="GeneID" id="111171915"/>
<feature type="compositionally biased region" description="Gly residues" evidence="1">
    <location>
        <begin position="197"/>
        <end position="212"/>
    </location>
</feature>
<keyword evidence="2" id="KW-1185">Reference proteome</keyword>
<feature type="compositionally biased region" description="Low complexity" evidence="1">
    <location>
        <begin position="173"/>
        <end position="191"/>
    </location>
</feature>
<feature type="region of interest" description="Disordered" evidence="1">
    <location>
        <begin position="107"/>
        <end position="252"/>
    </location>
</feature>
<dbReference type="KEGG" id="dle:111171915"/>
<evidence type="ECO:0000313" key="2">
    <source>
        <dbReference type="Proteomes" id="UP000248483"/>
    </source>
</evidence>
<feature type="region of interest" description="Disordered" evidence="1">
    <location>
        <begin position="280"/>
        <end position="300"/>
    </location>
</feature>
<accession>A0A7F8K993</accession>
<evidence type="ECO:0000313" key="3">
    <source>
        <dbReference type="RefSeq" id="XP_030616307.1"/>
    </source>
</evidence>
<protein>
    <submittedName>
        <fullName evidence="3">Uncharacterized protein LOC111171915</fullName>
    </submittedName>
</protein>
<gene>
    <name evidence="3" type="primary">LOC111171915</name>
</gene>
<feature type="compositionally biased region" description="Low complexity" evidence="1">
    <location>
        <begin position="234"/>
        <end position="252"/>
    </location>
</feature>
<dbReference type="Proteomes" id="UP000248483">
    <property type="component" value="Unplaced"/>
</dbReference>
<name>A0A7F8K993_DELLE</name>
<feature type="region of interest" description="Disordered" evidence="1">
    <location>
        <begin position="318"/>
        <end position="344"/>
    </location>
</feature>
<feature type="compositionally biased region" description="Basic residues" evidence="1">
    <location>
        <begin position="291"/>
        <end position="300"/>
    </location>
</feature>
<dbReference type="RefSeq" id="XP_030616307.1">
    <property type="nucleotide sequence ID" value="XM_030760447.1"/>
</dbReference>